<dbReference type="Proteomes" id="UP001157006">
    <property type="component" value="Chromosome 4"/>
</dbReference>
<proteinExistence type="predicted"/>
<reference evidence="1 2" key="1">
    <citation type="submission" date="2023-01" db="EMBL/GenBank/DDBJ databases">
        <authorList>
            <person name="Kreplak J."/>
        </authorList>
    </citation>
    <scope>NUCLEOTIDE SEQUENCE [LARGE SCALE GENOMIC DNA]</scope>
</reference>
<sequence length="153" mass="17571">MRFTTCIRFRNATFRLPRVNAFLFSNKQCCRLFFFSDRISHRATVSRISASTSPFLRSILCSVLNNSREEYARNLESLDVESSVNDDEEGVVVDEASGRTDDGGDGGSKKMKVVMVKVRKRELQLQREDPSHWIKTSLLGNRWNQFLLTDSLN</sequence>
<dbReference type="AlphaFoldDB" id="A0AAV1AL05"/>
<evidence type="ECO:0000313" key="1">
    <source>
        <dbReference type="EMBL" id="CAI8610356.1"/>
    </source>
</evidence>
<dbReference type="EMBL" id="OX451739">
    <property type="protein sequence ID" value="CAI8610356.1"/>
    <property type="molecule type" value="Genomic_DNA"/>
</dbReference>
<gene>
    <name evidence="1" type="ORF">VFH_IV178200</name>
</gene>
<organism evidence="1 2">
    <name type="scientific">Vicia faba</name>
    <name type="common">Broad bean</name>
    <name type="synonym">Faba vulgaris</name>
    <dbReference type="NCBI Taxonomy" id="3906"/>
    <lineage>
        <taxon>Eukaryota</taxon>
        <taxon>Viridiplantae</taxon>
        <taxon>Streptophyta</taxon>
        <taxon>Embryophyta</taxon>
        <taxon>Tracheophyta</taxon>
        <taxon>Spermatophyta</taxon>
        <taxon>Magnoliopsida</taxon>
        <taxon>eudicotyledons</taxon>
        <taxon>Gunneridae</taxon>
        <taxon>Pentapetalae</taxon>
        <taxon>rosids</taxon>
        <taxon>fabids</taxon>
        <taxon>Fabales</taxon>
        <taxon>Fabaceae</taxon>
        <taxon>Papilionoideae</taxon>
        <taxon>50 kb inversion clade</taxon>
        <taxon>NPAAA clade</taxon>
        <taxon>Hologalegina</taxon>
        <taxon>IRL clade</taxon>
        <taxon>Fabeae</taxon>
        <taxon>Vicia</taxon>
    </lineage>
</organism>
<protein>
    <submittedName>
        <fullName evidence="1">Uncharacterized protein</fullName>
    </submittedName>
</protein>
<accession>A0AAV1AL05</accession>
<name>A0AAV1AL05_VICFA</name>
<evidence type="ECO:0000313" key="2">
    <source>
        <dbReference type="Proteomes" id="UP001157006"/>
    </source>
</evidence>
<keyword evidence="2" id="KW-1185">Reference proteome</keyword>